<accession>A0ABX0S011</accession>
<name>A0ABX0S011_9GAMM</name>
<dbReference type="PANTHER" id="PTHR35037">
    <property type="entry name" value="C-TERMINAL REGION OF AIDA-LIKE PROTEIN"/>
    <property type="match status" value="1"/>
</dbReference>
<dbReference type="InterPro" id="IPR006315">
    <property type="entry name" value="OM_autotransptr_brl_dom"/>
</dbReference>
<organism evidence="3 4">
    <name type="scientific">Candidatus Pantoea communis</name>
    <dbReference type="NCBI Taxonomy" id="2608354"/>
    <lineage>
        <taxon>Bacteria</taxon>
        <taxon>Pseudomonadati</taxon>
        <taxon>Pseudomonadota</taxon>
        <taxon>Gammaproteobacteria</taxon>
        <taxon>Enterobacterales</taxon>
        <taxon>Erwiniaceae</taxon>
        <taxon>Pantoea</taxon>
    </lineage>
</organism>
<dbReference type="EMBL" id="VWXC01000030">
    <property type="protein sequence ID" value="NIG22053.1"/>
    <property type="molecule type" value="Genomic_DNA"/>
</dbReference>
<dbReference type="Pfam" id="PF03797">
    <property type="entry name" value="Autotransporter"/>
    <property type="match status" value="1"/>
</dbReference>
<dbReference type="CDD" id="cd01343">
    <property type="entry name" value="PL1_Passenger_AT"/>
    <property type="match status" value="1"/>
</dbReference>
<gene>
    <name evidence="3" type="ORF">F3J37_25645</name>
</gene>
<dbReference type="InterPro" id="IPR005546">
    <property type="entry name" value="Autotransporte_beta"/>
</dbReference>
<sequence length="434" mass="44768">MRFAPSSGDGFRTLSLGTIDGGGSFYMNTDAAGMQGDFIDVAGSASGSYLLHVANTGAEPAQTEDALRLVRTGGGDAGFTLNGGRVDIGAWQYTLVRNGNEWDLVQAGTGPAPDPEPEPDPEPGPEPEPGPSTSASTDAVLSMASAPRFMFYGELSSLSARAQSVRGGHQSGVWGTYLHNGDRVQGALQSAYRLQQDGLMLGADVARDNAHVSLVTGAFVSSSSGRVKHAHGGKSRIDAWGGGLYATQQSGTGWYADAVLKLNRFENSLSARMGDGADVSGSWNSWGYGGSLEAGRQLQYSGGLSLTPYVSLTGYQNQSGRVELSNGMTASTCTGRSVRAEAGARAAATLSAGGVPVTPYLRAALTQELAKGGTVRINDRYDFADDFAGSGARAGAGVSVSVTPAATLWLDAGWARGERSESPVSASTGVKIVF</sequence>
<feature type="compositionally biased region" description="Acidic residues" evidence="1">
    <location>
        <begin position="115"/>
        <end position="125"/>
    </location>
</feature>
<dbReference type="NCBIfam" id="TIGR01414">
    <property type="entry name" value="autotrans_barl"/>
    <property type="match status" value="1"/>
</dbReference>
<dbReference type="PANTHER" id="PTHR35037:SF7">
    <property type="entry name" value="AUTOTRANSPORTER"/>
    <property type="match status" value="1"/>
</dbReference>
<dbReference type="InterPro" id="IPR051551">
    <property type="entry name" value="Autotransporter_adhesion"/>
</dbReference>
<dbReference type="Proteomes" id="UP001515780">
    <property type="component" value="Unassembled WGS sequence"/>
</dbReference>
<keyword evidence="4" id="KW-1185">Reference proteome</keyword>
<comment type="caution">
    <text evidence="3">The sequence shown here is derived from an EMBL/GenBank/DDBJ whole genome shotgun (WGS) entry which is preliminary data.</text>
</comment>
<dbReference type="Gene3D" id="2.40.128.130">
    <property type="entry name" value="Autotransporter beta-domain"/>
    <property type="match status" value="1"/>
</dbReference>
<dbReference type="InterPro" id="IPR012332">
    <property type="entry name" value="Autotransporter_pectin_lyase_C"/>
</dbReference>
<dbReference type="SMART" id="SM00869">
    <property type="entry name" value="Autotransporter"/>
    <property type="match status" value="1"/>
</dbReference>
<dbReference type="InterPro" id="IPR011050">
    <property type="entry name" value="Pectin_lyase_fold/virulence"/>
</dbReference>
<evidence type="ECO:0000313" key="4">
    <source>
        <dbReference type="Proteomes" id="UP001515780"/>
    </source>
</evidence>
<feature type="region of interest" description="Disordered" evidence="1">
    <location>
        <begin position="104"/>
        <end position="138"/>
    </location>
</feature>
<dbReference type="Gene3D" id="2.160.20.20">
    <property type="match status" value="1"/>
</dbReference>
<dbReference type="InterPro" id="IPR004899">
    <property type="entry name" value="Pertactin_central"/>
</dbReference>
<dbReference type="PROSITE" id="PS51208">
    <property type="entry name" value="AUTOTRANSPORTER"/>
    <property type="match status" value="1"/>
</dbReference>
<evidence type="ECO:0000256" key="1">
    <source>
        <dbReference type="SAM" id="MobiDB-lite"/>
    </source>
</evidence>
<dbReference type="InterPro" id="IPR036709">
    <property type="entry name" value="Autotransporte_beta_dom_sf"/>
</dbReference>
<dbReference type="SUPFAM" id="SSF103515">
    <property type="entry name" value="Autotransporter"/>
    <property type="match status" value="1"/>
</dbReference>
<feature type="domain" description="Autotransporter" evidence="2">
    <location>
        <begin position="166"/>
        <end position="434"/>
    </location>
</feature>
<dbReference type="SUPFAM" id="SSF51126">
    <property type="entry name" value="Pectin lyase-like"/>
    <property type="match status" value="1"/>
</dbReference>
<dbReference type="Pfam" id="PF03212">
    <property type="entry name" value="Pertactin"/>
    <property type="match status" value="1"/>
</dbReference>
<evidence type="ECO:0000313" key="3">
    <source>
        <dbReference type="EMBL" id="NIG22053.1"/>
    </source>
</evidence>
<reference evidence="3 4" key="1">
    <citation type="journal article" date="2019" name="bioRxiv">
        <title>Bacteria contribute to plant secondary compound degradation in a generalist herbivore system.</title>
        <authorList>
            <person name="Francoeur C.B."/>
            <person name="Khadempour L."/>
            <person name="Moreira-Soto R.D."/>
            <person name="Gotting K."/>
            <person name="Book A.J."/>
            <person name="Pinto-Tomas A.A."/>
            <person name="Keefover-Ring K."/>
            <person name="Currie C.R."/>
        </authorList>
    </citation>
    <scope>NUCLEOTIDE SEQUENCE [LARGE SCALE GENOMIC DNA]</scope>
    <source>
        <strain evidence="3">Al-1710</strain>
    </source>
</reference>
<proteinExistence type="predicted"/>
<evidence type="ECO:0000259" key="2">
    <source>
        <dbReference type="PROSITE" id="PS51208"/>
    </source>
</evidence>
<protein>
    <submittedName>
        <fullName evidence="3">Autotransporter outer membrane beta-barrel domain-containing protein</fullName>
    </submittedName>
</protein>